<keyword evidence="5" id="KW-1185">Reference proteome</keyword>
<comment type="function">
    <text evidence="2">Regulator of type 1 phosphatases which maintains protein phosphatase activity under strict control.</text>
</comment>
<evidence type="ECO:0000313" key="5">
    <source>
        <dbReference type="Proteomes" id="UP000237144"/>
    </source>
</evidence>
<dbReference type="OrthoDB" id="307488at2759"/>
<keyword evidence="2" id="KW-0539">Nucleus</keyword>
<dbReference type="EMBL" id="PJQD01000015">
    <property type="protein sequence ID" value="POY75450.1"/>
    <property type="molecule type" value="Genomic_DNA"/>
</dbReference>
<dbReference type="PANTHER" id="PTHR20835:SF0">
    <property type="entry name" value="E3 UBIQUITIN-PROTEIN LIGASE PPP1R11"/>
    <property type="match status" value="1"/>
</dbReference>
<dbReference type="PANTHER" id="PTHR20835">
    <property type="entry name" value="E3 UBIQUITIN-PROTEIN LIGASE PPP1R11-RELATED"/>
    <property type="match status" value="1"/>
</dbReference>
<accession>A0A2S5BFA8</accession>
<evidence type="ECO:0000313" key="4">
    <source>
        <dbReference type="EMBL" id="POY75450.1"/>
    </source>
</evidence>
<comment type="subcellular location">
    <subcellularLocation>
        <location evidence="2">Nucleus</location>
    </subcellularLocation>
</comment>
<dbReference type="GO" id="GO:0004865">
    <property type="term" value="F:protein serine/threonine phosphatase inhibitor activity"/>
    <property type="evidence" value="ECO:0007669"/>
    <property type="project" value="UniProtKB-UniRule"/>
</dbReference>
<evidence type="ECO:0000256" key="3">
    <source>
        <dbReference type="SAM" id="MobiDB-lite"/>
    </source>
</evidence>
<feature type="compositionally biased region" description="Gly residues" evidence="3">
    <location>
        <begin position="185"/>
        <end position="200"/>
    </location>
</feature>
<dbReference type="AlphaFoldDB" id="A0A2S5BFA8"/>
<evidence type="ECO:0000256" key="1">
    <source>
        <dbReference type="ARBA" id="ARBA00005605"/>
    </source>
</evidence>
<name>A0A2S5BFA8_9BASI</name>
<dbReference type="Proteomes" id="UP000237144">
    <property type="component" value="Unassembled WGS sequence"/>
</dbReference>
<feature type="compositionally biased region" description="Polar residues" evidence="3">
    <location>
        <begin position="1"/>
        <end position="21"/>
    </location>
</feature>
<sequence length="206" mass="21361">MATRPQQQQPASHSSRTQTITADEAQPDPGSSSTPQPDQGAPVGSLRLRGRAMPGQRVQWAQETIDNEGLGRKKSKICCIYHKPKAFDESSDESDSSSGSGADSDGSRDSRQGGRPSSSSSARRRRHHHHHHAHSHGEGEECTGSHASGSSSAGTTRRNGSSSTMLEPAQPQDAPKPELNAYERSGGGGGGGSSGGCGGKGKGRAP</sequence>
<comment type="caution">
    <text evidence="4">The sequence shown here is derived from an EMBL/GenBank/DDBJ whole genome shotgun (WGS) entry which is preliminary data.</text>
</comment>
<dbReference type="Pfam" id="PF07491">
    <property type="entry name" value="PPI_Ypi1"/>
    <property type="match status" value="1"/>
</dbReference>
<proteinExistence type="inferred from homology"/>
<reference evidence="4 5" key="1">
    <citation type="journal article" date="2018" name="Front. Microbiol.">
        <title>Prospects for Fungal Bioremediation of Acidic Radioactive Waste Sites: Characterization and Genome Sequence of Rhodotorula taiwanensis MD1149.</title>
        <authorList>
            <person name="Tkavc R."/>
            <person name="Matrosova V.Y."/>
            <person name="Grichenko O.E."/>
            <person name="Gostincar C."/>
            <person name="Volpe R.P."/>
            <person name="Klimenkova P."/>
            <person name="Gaidamakova E.K."/>
            <person name="Zhou C.E."/>
            <person name="Stewart B.J."/>
            <person name="Lyman M.G."/>
            <person name="Malfatti S.A."/>
            <person name="Rubinfeld B."/>
            <person name="Courtot M."/>
            <person name="Singh J."/>
            <person name="Dalgard C.L."/>
            <person name="Hamilton T."/>
            <person name="Frey K.G."/>
            <person name="Gunde-Cimerman N."/>
            <person name="Dugan L."/>
            <person name="Daly M.J."/>
        </authorList>
    </citation>
    <scope>NUCLEOTIDE SEQUENCE [LARGE SCALE GENOMIC DNA]</scope>
    <source>
        <strain evidence="4 5">MD1149</strain>
    </source>
</reference>
<dbReference type="GO" id="GO:0005634">
    <property type="term" value="C:nucleus"/>
    <property type="evidence" value="ECO:0007669"/>
    <property type="project" value="UniProtKB-SubCell"/>
</dbReference>
<dbReference type="InterPro" id="IPR011107">
    <property type="entry name" value="PPI_Ypi1"/>
</dbReference>
<feature type="region of interest" description="Disordered" evidence="3">
    <location>
        <begin position="1"/>
        <end position="206"/>
    </location>
</feature>
<dbReference type="GO" id="GO:0008157">
    <property type="term" value="F:protein phosphatase 1 binding"/>
    <property type="evidence" value="ECO:0007669"/>
    <property type="project" value="TreeGrafter"/>
</dbReference>
<gene>
    <name evidence="4" type="ORF">BMF94_1522</name>
</gene>
<feature type="compositionally biased region" description="Basic residues" evidence="3">
    <location>
        <begin position="122"/>
        <end position="134"/>
    </location>
</feature>
<dbReference type="STRING" id="741276.A0A2S5BFA8"/>
<evidence type="ECO:0000256" key="2">
    <source>
        <dbReference type="RuleBase" id="RU367162"/>
    </source>
</evidence>
<feature type="compositionally biased region" description="Low complexity" evidence="3">
    <location>
        <begin position="144"/>
        <end position="164"/>
    </location>
</feature>
<organism evidence="4 5">
    <name type="scientific">Rhodotorula taiwanensis</name>
    <dbReference type="NCBI Taxonomy" id="741276"/>
    <lineage>
        <taxon>Eukaryota</taxon>
        <taxon>Fungi</taxon>
        <taxon>Dikarya</taxon>
        <taxon>Basidiomycota</taxon>
        <taxon>Pucciniomycotina</taxon>
        <taxon>Microbotryomycetes</taxon>
        <taxon>Sporidiobolales</taxon>
        <taxon>Sporidiobolaceae</taxon>
        <taxon>Rhodotorula</taxon>
    </lineage>
</organism>
<comment type="similarity">
    <text evidence="1 2">Belongs to the YPI1 family.</text>
</comment>
<protein>
    <recommendedName>
        <fullName evidence="2">Type 1 phosphatases regulator</fullName>
    </recommendedName>
</protein>